<sequence length="74" mass="7666">MFDTSVTDWDTAILLAELGLGVAVVPALPAWTGPSHPDLRLIPIPALPALTGVFRSRAGRRTCASAGQGSPRDG</sequence>
<protein>
    <recommendedName>
        <fullName evidence="4">LysR substrate-binding domain-containing protein</fullName>
    </recommendedName>
</protein>
<proteinExistence type="predicted"/>
<feature type="transmembrane region" description="Helical" evidence="1">
    <location>
        <begin position="12"/>
        <end position="31"/>
    </location>
</feature>
<keyword evidence="1" id="KW-0472">Membrane</keyword>
<organism evidence="2 3">
    <name type="scientific">Streptacidiphilus monticola</name>
    <dbReference type="NCBI Taxonomy" id="2161674"/>
    <lineage>
        <taxon>Bacteria</taxon>
        <taxon>Bacillati</taxon>
        <taxon>Actinomycetota</taxon>
        <taxon>Actinomycetes</taxon>
        <taxon>Kitasatosporales</taxon>
        <taxon>Streptomycetaceae</taxon>
        <taxon>Streptacidiphilus</taxon>
    </lineage>
</organism>
<gene>
    <name evidence="2" type="ORF">ACFP3V_25040</name>
</gene>
<dbReference type="RefSeq" id="WP_380587703.1">
    <property type="nucleotide sequence ID" value="NZ_JBHSQJ010000122.1"/>
</dbReference>
<evidence type="ECO:0000313" key="3">
    <source>
        <dbReference type="Proteomes" id="UP001596174"/>
    </source>
</evidence>
<dbReference type="Proteomes" id="UP001596174">
    <property type="component" value="Unassembled WGS sequence"/>
</dbReference>
<reference evidence="3" key="1">
    <citation type="journal article" date="2019" name="Int. J. Syst. Evol. Microbiol.">
        <title>The Global Catalogue of Microorganisms (GCM) 10K type strain sequencing project: providing services to taxonomists for standard genome sequencing and annotation.</title>
        <authorList>
            <consortium name="The Broad Institute Genomics Platform"/>
            <consortium name="The Broad Institute Genome Sequencing Center for Infectious Disease"/>
            <person name="Wu L."/>
            <person name="Ma J."/>
        </authorList>
    </citation>
    <scope>NUCLEOTIDE SEQUENCE [LARGE SCALE GENOMIC DNA]</scope>
    <source>
        <strain evidence="3">JCM 4816</strain>
    </source>
</reference>
<keyword evidence="1" id="KW-0812">Transmembrane</keyword>
<keyword evidence="3" id="KW-1185">Reference proteome</keyword>
<evidence type="ECO:0000256" key="1">
    <source>
        <dbReference type="SAM" id="Phobius"/>
    </source>
</evidence>
<evidence type="ECO:0008006" key="4">
    <source>
        <dbReference type="Google" id="ProtNLM"/>
    </source>
</evidence>
<name>A0ABW1G6T7_9ACTN</name>
<keyword evidence="1" id="KW-1133">Transmembrane helix</keyword>
<dbReference type="EMBL" id="JBHSQJ010000122">
    <property type="protein sequence ID" value="MFC5910470.1"/>
    <property type="molecule type" value="Genomic_DNA"/>
</dbReference>
<comment type="caution">
    <text evidence="2">The sequence shown here is derived from an EMBL/GenBank/DDBJ whole genome shotgun (WGS) entry which is preliminary data.</text>
</comment>
<evidence type="ECO:0000313" key="2">
    <source>
        <dbReference type="EMBL" id="MFC5910470.1"/>
    </source>
</evidence>
<accession>A0ABW1G6T7</accession>